<comment type="caution">
    <text evidence="1">The sequence shown here is derived from an EMBL/GenBank/DDBJ whole genome shotgun (WGS) entry which is preliminary data.</text>
</comment>
<accession>A0AAW9RUT0</accession>
<reference evidence="1 2" key="1">
    <citation type="submission" date="2024-02" db="EMBL/GenBank/DDBJ databases">
        <title>Genome analysis and characterization of Microbaculum marinisediminis sp. nov., isolated from marine sediment.</title>
        <authorList>
            <person name="Du Z.-J."/>
            <person name="Ye Y.-Q."/>
            <person name="Zhang Z.-R."/>
            <person name="Yuan S.-M."/>
            <person name="Zhang X.-Y."/>
        </authorList>
    </citation>
    <scope>NUCLEOTIDE SEQUENCE [LARGE SCALE GENOMIC DNA]</scope>
    <source>
        <strain evidence="1 2">SDUM1044001</strain>
    </source>
</reference>
<sequence>MVIFDTFLLGVDVDFRTPPLQATDYVRGRRSVAWVLPRSQHGGCAGPDPPPKRAGASWFETTACAIGSP</sequence>
<proteinExistence type="predicted"/>
<dbReference type="EMBL" id="JAZHOF010000006">
    <property type="protein sequence ID" value="MEJ8573129.1"/>
    <property type="molecule type" value="Genomic_DNA"/>
</dbReference>
<keyword evidence="2" id="KW-1185">Reference proteome</keyword>
<name>A0AAW9RUT0_9HYPH</name>
<dbReference type="AlphaFoldDB" id="A0AAW9RUT0"/>
<gene>
    <name evidence="1" type="ORF">V3328_16675</name>
</gene>
<evidence type="ECO:0000313" key="1">
    <source>
        <dbReference type="EMBL" id="MEJ8573129.1"/>
    </source>
</evidence>
<dbReference type="Proteomes" id="UP001378188">
    <property type="component" value="Unassembled WGS sequence"/>
</dbReference>
<evidence type="ECO:0000313" key="2">
    <source>
        <dbReference type="Proteomes" id="UP001378188"/>
    </source>
</evidence>
<dbReference type="RefSeq" id="WP_340330817.1">
    <property type="nucleotide sequence ID" value="NZ_JAZHOF010000006.1"/>
</dbReference>
<organism evidence="1 2">
    <name type="scientific">Microbaculum marinum</name>
    <dbReference type="NCBI Taxonomy" id="1764581"/>
    <lineage>
        <taxon>Bacteria</taxon>
        <taxon>Pseudomonadati</taxon>
        <taxon>Pseudomonadota</taxon>
        <taxon>Alphaproteobacteria</taxon>
        <taxon>Hyphomicrobiales</taxon>
        <taxon>Tepidamorphaceae</taxon>
        <taxon>Microbaculum</taxon>
    </lineage>
</organism>
<protein>
    <submittedName>
        <fullName evidence="1">Uncharacterized protein</fullName>
    </submittedName>
</protein>